<dbReference type="AlphaFoldDB" id="A0A840I213"/>
<accession>A0A840I213</accession>
<reference evidence="1 2" key="1">
    <citation type="submission" date="2020-08" db="EMBL/GenBank/DDBJ databases">
        <title>Genomic Encyclopedia of Type Strains, Phase IV (KMG-IV): sequencing the most valuable type-strain genomes for metagenomic binning, comparative biology and taxonomic classification.</title>
        <authorList>
            <person name="Goeker M."/>
        </authorList>
    </citation>
    <scope>NUCLEOTIDE SEQUENCE [LARGE SCALE GENOMIC DNA]</scope>
    <source>
        <strain evidence="1 2">DSM 102850</strain>
    </source>
</reference>
<evidence type="ECO:0000313" key="2">
    <source>
        <dbReference type="Proteomes" id="UP000563524"/>
    </source>
</evidence>
<gene>
    <name evidence="1" type="ORF">GGQ59_000774</name>
</gene>
<comment type="caution">
    <text evidence="1">The sequence shown here is derived from an EMBL/GenBank/DDBJ whole genome shotgun (WGS) entry which is preliminary data.</text>
</comment>
<sequence length="114" mass="12984">MSVKLNQKALDHARDLIKANHYVKASDWSEAAPTAARENEKIERDGYEGYAKWFLAEKTEENEGTKGRYMFPYGDFSRVHRSGLAAAKQRAGEWGYDDVLKAADELMEMIPEPD</sequence>
<proteinExistence type="predicted"/>
<dbReference type="EMBL" id="JACHOB010000001">
    <property type="protein sequence ID" value="MBB4658274.1"/>
    <property type="molecule type" value="Genomic_DNA"/>
</dbReference>
<organism evidence="1 2">
    <name type="scientific">Parvularcula dongshanensis</name>
    <dbReference type="NCBI Taxonomy" id="1173995"/>
    <lineage>
        <taxon>Bacteria</taxon>
        <taxon>Pseudomonadati</taxon>
        <taxon>Pseudomonadota</taxon>
        <taxon>Alphaproteobacteria</taxon>
        <taxon>Parvularculales</taxon>
        <taxon>Parvularculaceae</taxon>
        <taxon>Parvularcula</taxon>
    </lineage>
</organism>
<evidence type="ECO:0000313" key="1">
    <source>
        <dbReference type="EMBL" id="MBB4658274.1"/>
    </source>
</evidence>
<name>A0A840I213_9PROT</name>
<protein>
    <submittedName>
        <fullName evidence="1">Uncharacterized protein</fullName>
    </submittedName>
</protein>
<keyword evidence="2" id="KW-1185">Reference proteome</keyword>
<dbReference type="Proteomes" id="UP000563524">
    <property type="component" value="Unassembled WGS sequence"/>
</dbReference>
<dbReference type="RefSeq" id="WP_183815973.1">
    <property type="nucleotide sequence ID" value="NZ_JACHOB010000001.1"/>
</dbReference>